<dbReference type="Gene3D" id="3.30.870.10">
    <property type="entry name" value="Endonuclease Chain A"/>
    <property type="match status" value="2"/>
</dbReference>
<evidence type="ECO:0000313" key="2">
    <source>
        <dbReference type="EMBL" id="KKN73202.1"/>
    </source>
</evidence>
<dbReference type="InterPro" id="IPR001736">
    <property type="entry name" value="PLipase_D/transphosphatidylase"/>
</dbReference>
<dbReference type="SUPFAM" id="SSF56024">
    <property type="entry name" value="Phospholipase D/nuclease"/>
    <property type="match status" value="2"/>
</dbReference>
<dbReference type="CDD" id="cd09113">
    <property type="entry name" value="PLDc_ymdC_like_2"/>
    <property type="match status" value="1"/>
</dbReference>
<gene>
    <name evidence="2" type="ORF">LCGC14_0402800</name>
</gene>
<accession>A0A0F9TE93</accession>
<proteinExistence type="predicted"/>
<feature type="domain" description="PLD phosphodiesterase" evidence="1">
    <location>
        <begin position="423"/>
        <end position="450"/>
    </location>
</feature>
<comment type="caution">
    <text evidence="2">The sequence shown here is derived from an EMBL/GenBank/DDBJ whole genome shotgun (WGS) entry which is preliminary data.</text>
</comment>
<dbReference type="EMBL" id="LAZR01000348">
    <property type="protein sequence ID" value="KKN73202.1"/>
    <property type="molecule type" value="Genomic_DNA"/>
</dbReference>
<feature type="domain" description="PLD phosphodiesterase" evidence="1">
    <location>
        <begin position="173"/>
        <end position="200"/>
    </location>
</feature>
<dbReference type="InterPro" id="IPR025202">
    <property type="entry name" value="PLD-like_dom"/>
</dbReference>
<dbReference type="CDD" id="cd09111">
    <property type="entry name" value="PLDc_ymdC_like_1"/>
    <property type="match status" value="1"/>
</dbReference>
<evidence type="ECO:0000259" key="1">
    <source>
        <dbReference type="PROSITE" id="PS50035"/>
    </source>
</evidence>
<organism evidence="2">
    <name type="scientific">marine sediment metagenome</name>
    <dbReference type="NCBI Taxonomy" id="412755"/>
    <lineage>
        <taxon>unclassified sequences</taxon>
        <taxon>metagenomes</taxon>
        <taxon>ecological metagenomes</taxon>
    </lineage>
</organism>
<sequence>MTQWLLAILGVLFGLGGLVLLGERRYRHIRRDILNREGACAVPARPSALRDLVKTLTPDNARDAGHSGHDLLPDGPKALAARLALIEAAADTIDLQYYTWHSDLAGHLMARHVIEAAGRGVRVRVLLDDLHASGTRTLVKTLAAHPQVTVRIYNASLTRRAYFLHWFFAFARLNRRMHNKALVVDDVVAITGGRNIGNAYFGLAETMNFRDCDVLIAGPSAAAMGASVQQYWDSDLAMPSSAFGVEERAGSAVIERHLKMLEEVIGAERLGNAGETDPGAVARVADLPSVRALLADLVWCPSSIVDDHPGIAGPDHRKVARRIADLTAAAEQTLDIESGYLIPGRDGVRRFAALVDRRVRVRVTTNSFATNDVLAAQAGYAKYRPALLDAGVAIHELKLNAPVRRVASLLHGSITGSHRHDDVAASLHSKVMVIDDRLSVIGSYNLDPRSALDNSEVVLLIHGSGFAERTAVFLEDGRSPSVAYRVTREGRRLFWHDGRTNRSQEPGITRPAAVLAAVIRYMPIERLL</sequence>
<dbReference type="GO" id="GO:0030572">
    <property type="term" value="F:phosphatidyltransferase activity"/>
    <property type="evidence" value="ECO:0007669"/>
    <property type="project" value="UniProtKB-ARBA"/>
</dbReference>
<name>A0A0F9TE93_9ZZZZ</name>
<dbReference type="AlphaFoldDB" id="A0A0F9TE93"/>
<protein>
    <recommendedName>
        <fullName evidence="1">PLD phosphodiesterase domain-containing protein</fullName>
    </recommendedName>
</protein>
<reference evidence="2" key="1">
    <citation type="journal article" date="2015" name="Nature">
        <title>Complex archaea that bridge the gap between prokaryotes and eukaryotes.</title>
        <authorList>
            <person name="Spang A."/>
            <person name="Saw J.H."/>
            <person name="Jorgensen S.L."/>
            <person name="Zaremba-Niedzwiedzka K."/>
            <person name="Martijn J."/>
            <person name="Lind A.E."/>
            <person name="van Eijk R."/>
            <person name="Schleper C."/>
            <person name="Guy L."/>
            <person name="Ettema T.J."/>
        </authorList>
    </citation>
    <scope>NUCLEOTIDE SEQUENCE</scope>
</reference>
<dbReference type="SMART" id="SM00155">
    <property type="entry name" value="PLDc"/>
    <property type="match status" value="2"/>
</dbReference>
<dbReference type="GO" id="GO:0032049">
    <property type="term" value="P:cardiolipin biosynthetic process"/>
    <property type="evidence" value="ECO:0007669"/>
    <property type="project" value="UniProtKB-ARBA"/>
</dbReference>
<dbReference type="PROSITE" id="PS50035">
    <property type="entry name" value="PLD"/>
    <property type="match status" value="2"/>
</dbReference>
<dbReference type="Pfam" id="PF13091">
    <property type="entry name" value="PLDc_2"/>
    <property type="match status" value="2"/>
</dbReference>
<dbReference type="PANTHER" id="PTHR21248:SF12">
    <property type="entry name" value="CARDIOLIPIN SYNTHASE C"/>
    <property type="match status" value="1"/>
</dbReference>
<dbReference type="PANTHER" id="PTHR21248">
    <property type="entry name" value="CARDIOLIPIN SYNTHASE"/>
    <property type="match status" value="1"/>
</dbReference>